<keyword evidence="6 7" id="KW-0067">ATP-binding</keyword>
<dbReference type="PANTHER" id="PTHR14456:SF2">
    <property type="entry name" value="INOSITOL-PENTAKISPHOSPHATE 2-KINASE"/>
    <property type="match status" value="1"/>
</dbReference>
<dbReference type="InterPro" id="IPR009286">
    <property type="entry name" value="Ins_P5_2-kin"/>
</dbReference>
<comment type="catalytic activity">
    <reaction evidence="7">
        <text>1D-myo-inositol 1,3,4,5,6-pentakisphosphate + ATP = 1D-myo-inositol hexakisphosphate + ADP + H(+)</text>
        <dbReference type="Rhea" id="RHEA:20313"/>
        <dbReference type="ChEBI" id="CHEBI:15378"/>
        <dbReference type="ChEBI" id="CHEBI:30616"/>
        <dbReference type="ChEBI" id="CHEBI:57733"/>
        <dbReference type="ChEBI" id="CHEBI:58130"/>
        <dbReference type="ChEBI" id="CHEBI:456216"/>
        <dbReference type="EC" id="2.7.1.158"/>
    </reaction>
</comment>
<evidence type="ECO:0000256" key="6">
    <source>
        <dbReference type="ARBA" id="ARBA00022840"/>
    </source>
</evidence>
<dbReference type="AlphaFoldDB" id="A0A8E0S8B3"/>
<dbReference type="GO" id="GO:0005524">
    <property type="term" value="F:ATP binding"/>
    <property type="evidence" value="ECO:0007669"/>
    <property type="project" value="UniProtKB-KW"/>
</dbReference>
<dbReference type="Pfam" id="PF06090">
    <property type="entry name" value="Ins_P5_2-kin"/>
    <property type="match status" value="1"/>
</dbReference>
<keyword evidence="3 7" id="KW-0808">Transferase</keyword>
<dbReference type="EC" id="2.7.1.158" evidence="2 7"/>
<evidence type="ECO:0000256" key="5">
    <source>
        <dbReference type="ARBA" id="ARBA00022777"/>
    </source>
</evidence>
<sequence>MSNLTELSVDPRIPQYVGCRFTRQMLLIKANPAFLLKLSKKIAPMRPEYRMCKSIDFSEQYVIVAPDAAKTPIHLVPYAYGPTISVEIKPKFGAFLQWPATDATNVLRSHASLFCLRQNYAVSLSRWKTPSEYCPCDLFSGISSLVITRDLLGSYDSKLVFSYEVDQLDKALNSFFSWEPHLQGSQENGHFNGTSDDHSCHPECTFSDDIDHRRRLIEGLLLNALLRELDSASDSPARYSLHFGDRSTFSMNCCLHRDRSPESNRCSWRPNRPSPQGSFHSQGSILGRVLATQLLCRMDICYVVPHYERVSQYLSDHRLTWVCYTRMSDNERSYLLSQSPEMKESFDIVENYLISLVARDCSIMLTFQRAKPNCPTWVPTIGGNICGCIPRMVINPLIIDLDPKQLDKIRNRLHTEHAIARQTLQRHTDFFKLLQD</sequence>
<evidence type="ECO:0000256" key="3">
    <source>
        <dbReference type="ARBA" id="ARBA00022679"/>
    </source>
</evidence>
<dbReference type="PANTHER" id="PTHR14456">
    <property type="entry name" value="INOSITOL POLYPHOSPHATE KINASE 1"/>
    <property type="match status" value="1"/>
</dbReference>
<evidence type="ECO:0000313" key="9">
    <source>
        <dbReference type="EMBL" id="KAA0199665.1"/>
    </source>
</evidence>
<evidence type="ECO:0000256" key="8">
    <source>
        <dbReference type="SAM" id="MobiDB-lite"/>
    </source>
</evidence>
<evidence type="ECO:0000256" key="7">
    <source>
        <dbReference type="RuleBase" id="RU364126"/>
    </source>
</evidence>
<dbReference type="OrthoDB" id="272370at2759"/>
<keyword evidence="4 7" id="KW-0547">Nucleotide-binding</keyword>
<dbReference type="InterPro" id="IPR043001">
    <property type="entry name" value="IP5_2-K_N_lobe"/>
</dbReference>
<comment type="function">
    <text evidence="7">Phosphorylates Ins(1,3,4,5,6)P5 at position 2 to form Ins(1,2,3,4,5,6)P6 (InsP6 or phytate).</text>
</comment>
<dbReference type="Gene3D" id="3.30.200.110">
    <property type="entry name" value="Inositol-pentakisphosphate 2-kinase, N-lobe"/>
    <property type="match status" value="1"/>
</dbReference>
<keyword evidence="5 7" id="KW-0418">Kinase</keyword>
<dbReference type="GO" id="GO:0032958">
    <property type="term" value="P:inositol phosphate biosynthetic process"/>
    <property type="evidence" value="ECO:0007669"/>
    <property type="project" value="TreeGrafter"/>
</dbReference>
<accession>A0A8E0S8B3</accession>
<dbReference type="Proteomes" id="UP000728185">
    <property type="component" value="Unassembled WGS sequence"/>
</dbReference>
<evidence type="ECO:0000256" key="2">
    <source>
        <dbReference type="ARBA" id="ARBA00012023"/>
    </source>
</evidence>
<dbReference type="GO" id="GO:0035299">
    <property type="term" value="F:inositol-1,3,4,5,6-pentakisphosphate 2-kinase activity"/>
    <property type="evidence" value="ECO:0007669"/>
    <property type="project" value="UniProtKB-EC"/>
</dbReference>
<comment type="similarity">
    <text evidence="1">Belongs to the IPK1 type 2 family.</text>
</comment>
<feature type="region of interest" description="Disordered" evidence="8">
    <location>
        <begin position="261"/>
        <end position="281"/>
    </location>
</feature>
<name>A0A8E0S8B3_9TREM</name>
<evidence type="ECO:0000256" key="1">
    <source>
        <dbReference type="ARBA" id="ARBA00007229"/>
    </source>
</evidence>
<dbReference type="EMBL" id="LUCM01000990">
    <property type="protein sequence ID" value="KAA0199665.1"/>
    <property type="molecule type" value="Genomic_DNA"/>
</dbReference>
<gene>
    <name evidence="9" type="ORF">FBUS_05715</name>
</gene>
<dbReference type="GO" id="GO:0005634">
    <property type="term" value="C:nucleus"/>
    <property type="evidence" value="ECO:0007669"/>
    <property type="project" value="TreeGrafter"/>
</dbReference>
<reference evidence="9" key="1">
    <citation type="submission" date="2019-05" db="EMBL/GenBank/DDBJ databases">
        <title>Annotation for the trematode Fasciolopsis buski.</title>
        <authorList>
            <person name="Choi Y.-J."/>
        </authorList>
    </citation>
    <scope>NUCLEOTIDE SEQUENCE</scope>
    <source>
        <strain evidence="9">HT</strain>
        <tissue evidence="9">Whole worm</tissue>
    </source>
</reference>
<organism evidence="9 10">
    <name type="scientific">Fasciolopsis buskii</name>
    <dbReference type="NCBI Taxonomy" id="27845"/>
    <lineage>
        <taxon>Eukaryota</taxon>
        <taxon>Metazoa</taxon>
        <taxon>Spiralia</taxon>
        <taxon>Lophotrochozoa</taxon>
        <taxon>Platyhelminthes</taxon>
        <taxon>Trematoda</taxon>
        <taxon>Digenea</taxon>
        <taxon>Plagiorchiida</taxon>
        <taxon>Echinostomata</taxon>
        <taxon>Echinostomatoidea</taxon>
        <taxon>Fasciolidae</taxon>
        <taxon>Fasciolopsis</taxon>
    </lineage>
</organism>
<evidence type="ECO:0000256" key="4">
    <source>
        <dbReference type="ARBA" id="ARBA00022741"/>
    </source>
</evidence>
<evidence type="ECO:0000313" key="10">
    <source>
        <dbReference type="Proteomes" id="UP000728185"/>
    </source>
</evidence>
<keyword evidence="10" id="KW-1185">Reference proteome</keyword>
<protein>
    <recommendedName>
        <fullName evidence="2 7">Inositol-pentakisphosphate 2-kinase</fullName>
        <ecNumber evidence="2 7">2.7.1.158</ecNumber>
    </recommendedName>
</protein>
<comment type="caution">
    <text evidence="9">The sequence shown here is derived from an EMBL/GenBank/DDBJ whole genome shotgun (WGS) entry which is preliminary data.</text>
</comment>
<comment type="domain">
    <text evidence="7">The EXKPK motif is conserved in inositol-pentakisphosphate 2-kinases of both family 1 and 2.</text>
</comment>
<proteinExistence type="inferred from homology"/>